<feature type="domain" description="HDOD" evidence="1">
    <location>
        <begin position="8"/>
        <end position="203"/>
    </location>
</feature>
<dbReference type="RefSeq" id="WP_221032890.1">
    <property type="nucleotide sequence ID" value="NZ_CP139781.1"/>
</dbReference>
<dbReference type="InterPro" id="IPR052340">
    <property type="entry name" value="RNase_Y/CdgJ"/>
</dbReference>
<dbReference type="PANTHER" id="PTHR33525:SF4">
    <property type="entry name" value="CYCLIC DI-GMP PHOSPHODIESTERASE CDGJ"/>
    <property type="match status" value="1"/>
</dbReference>
<organism evidence="2 3">
    <name type="scientific">Actomonas aquatica</name>
    <dbReference type="NCBI Taxonomy" id="2866162"/>
    <lineage>
        <taxon>Bacteria</taxon>
        <taxon>Pseudomonadati</taxon>
        <taxon>Verrucomicrobiota</taxon>
        <taxon>Opitutia</taxon>
        <taxon>Opitutales</taxon>
        <taxon>Opitutaceae</taxon>
        <taxon>Actomonas</taxon>
    </lineage>
</organism>
<dbReference type="Pfam" id="PF08668">
    <property type="entry name" value="HDOD"/>
    <property type="match status" value="1"/>
</dbReference>
<keyword evidence="3" id="KW-1185">Reference proteome</keyword>
<protein>
    <submittedName>
        <fullName evidence="2">HDOD domain-containing protein</fullName>
    </submittedName>
</protein>
<dbReference type="EMBL" id="CP139781">
    <property type="protein sequence ID" value="WRQ85567.1"/>
    <property type="molecule type" value="Genomic_DNA"/>
</dbReference>
<dbReference type="PROSITE" id="PS51833">
    <property type="entry name" value="HDOD"/>
    <property type="match status" value="1"/>
</dbReference>
<proteinExistence type="predicted"/>
<sequence length="278" mass="30107">MAAAAKRLPSSPRVFGALEAALRNPDVAIDSVVEVVRVDPSLAVRVIRVANSPVFRRGDAVESLDMAISRIGLREIHRLVGAAVADQLFAVGLPLYRISGDALWLNALVTALAAEQMATACGRDPREAYTLGLLRSAGRMLLQRIGQEAALPPTSGAKANGAETRAWELATFGMSADEAGAQLLELWDFAPTTVNGLRYAWSPTQDARRQLEPALLHLACWGCDALEQGLPIERDFWTTDEAVLKQAGLDKERVDATIFPTREAVNRTLDMLKPGERV</sequence>
<dbReference type="Gene3D" id="1.10.3210.10">
    <property type="entry name" value="Hypothetical protein af1432"/>
    <property type="match status" value="1"/>
</dbReference>
<dbReference type="InterPro" id="IPR013976">
    <property type="entry name" value="HDOD"/>
</dbReference>
<dbReference type="Proteomes" id="UP000738431">
    <property type="component" value="Chromosome"/>
</dbReference>
<evidence type="ECO:0000313" key="2">
    <source>
        <dbReference type="EMBL" id="WRQ85567.1"/>
    </source>
</evidence>
<accession>A0ABZ1C2K4</accession>
<reference evidence="2 3" key="2">
    <citation type="submission" date="2023-12" db="EMBL/GenBank/DDBJ databases">
        <title>Description of an unclassified Opitutus bacterium of Verrucomicrobiota.</title>
        <authorList>
            <person name="Zhang D.-F."/>
        </authorList>
    </citation>
    <scope>NUCLEOTIDE SEQUENCE [LARGE SCALE GENOMIC DNA]</scope>
    <source>
        <strain evidence="2 3">WL0086</strain>
    </source>
</reference>
<reference evidence="2 3" key="1">
    <citation type="submission" date="2021-08" db="EMBL/GenBank/DDBJ databases">
        <authorList>
            <person name="Zhang D."/>
            <person name="Zhang A."/>
            <person name="Wang L."/>
        </authorList>
    </citation>
    <scope>NUCLEOTIDE SEQUENCE [LARGE SCALE GENOMIC DNA]</scope>
    <source>
        <strain evidence="2 3">WL0086</strain>
    </source>
</reference>
<dbReference type="SUPFAM" id="SSF109604">
    <property type="entry name" value="HD-domain/PDEase-like"/>
    <property type="match status" value="1"/>
</dbReference>
<evidence type="ECO:0000259" key="1">
    <source>
        <dbReference type="PROSITE" id="PS51833"/>
    </source>
</evidence>
<dbReference type="PANTHER" id="PTHR33525">
    <property type="match status" value="1"/>
</dbReference>
<gene>
    <name evidence="2" type="ORF">K1X11_012215</name>
</gene>
<name>A0ABZ1C2K4_9BACT</name>
<evidence type="ECO:0000313" key="3">
    <source>
        <dbReference type="Proteomes" id="UP000738431"/>
    </source>
</evidence>